<evidence type="ECO:0000256" key="3">
    <source>
        <dbReference type="ARBA" id="ARBA00022729"/>
    </source>
</evidence>
<dbReference type="PANTHER" id="PTHR43649:SF34">
    <property type="entry name" value="ABC TRANSPORTER PERIPLASMIC-BINDING PROTEIN YCJN-RELATED"/>
    <property type="match status" value="1"/>
</dbReference>
<dbReference type="Proteomes" id="UP000580051">
    <property type="component" value="Unassembled WGS sequence"/>
</dbReference>
<dbReference type="InterPro" id="IPR050490">
    <property type="entry name" value="Bact_solute-bd_prot1"/>
</dbReference>
<proteinExistence type="inferred from homology"/>
<dbReference type="RefSeq" id="WP_258187101.1">
    <property type="nucleotide sequence ID" value="NZ_BLRV01000020.1"/>
</dbReference>
<dbReference type="AlphaFoldDB" id="A0A6V8NPE7"/>
<dbReference type="EMBL" id="BLRV01000020">
    <property type="protein sequence ID" value="GFP21141.1"/>
    <property type="molecule type" value="Genomic_DNA"/>
</dbReference>
<dbReference type="Gene3D" id="3.40.190.10">
    <property type="entry name" value="Periplasmic binding protein-like II"/>
    <property type="match status" value="2"/>
</dbReference>
<keyword evidence="2" id="KW-0813">Transport</keyword>
<keyword evidence="4" id="KW-0762">Sugar transport</keyword>
<evidence type="ECO:0000313" key="5">
    <source>
        <dbReference type="Proteomes" id="UP000580051"/>
    </source>
</evidence>
<gene>
    <name evidence="4" type="ORF">HKBW3S06_00367</name>
</gene>
<evidence type="ECO:0000256" key="2">
    <source>
        <dbReference type="ARBA" id="ARBA00022448"/>
    </source>
</evidence>
<accession>A0A6V8NPE7</accession>
<evidence type="ECO:0000256" key="1">
    <source>
        <dbReference type="ARBA" id="ARBA00008520"/>
    </source>
</evidence>
<comment type="caution">
    <text evidence="4">The sequence shown here is derived from an EMBL/GenBank/DDBJ whole genome shotgun (WGS) entry which is preliminary data.</text>
</comment>
<organism evidence="4 5">
    <name type="scientific">Candidatus Hakubella thermalkaliphila</name>
    <dbReference type="NCBI Taxonomy" id="2754717"/>
    <lineage>
        <taxon>Bacteria</taxon>
        <taxon>Bacillati</taxon>
        <taxon>Actinomycetota</taxon>
        <taxon>Actinomycetota incertae sedis</taxon>
        <taxon>Candidatus Hakubellales</taxon>
        <taxon>Candidatus Hakubellaceae</taxon>
        <taxon>Candidatus Hakubella</taxon>
    </lineage>
</organism>
<comment type="similarity">
    <text evidence="1">Belongs to the bacterial solute-binding protein 1 family.</text>
</comment>
<protein>
    <submittedName>
        <fullName evidence="4">Multiple sugar transport system substrate-binding protein</fullName>
    </submittedName>
</protein>
<evidence type="ECO:0000313" key="4">
    <source>
        <dbReference type="EMBL" id="GFP21141.1"/>
    </source>
</evidence>
<sequence>MVNNEAFAAVLEIYKETTKYGPPDELVLDVGDTRGLFVSGRTALSIDWGDIGTLAIDPEISVVEGKVGAVILPGTTRVLDRATGKLVDVDETTAPYAVDGVNHAPFAAFGGWSGAINAAVDPKVKDAAYAFLSYMSQPAQANIDVTIGITGYNPYRISQFENIDLWVEAGMSQEAARDYLGAIEASLKSPNMVLDLRVPQNARYQQVVLDTAISQFLAGELTREQTMKQIYDGWEEITEELGREAQREAYLNSLGVER</sequence>
<dbReference type="SUPFAM" id="SSF53850">
    <property type="entry name" value="Periplasmic binding protein-like II"/>
    <property type="match status" value="1"/>
</dbReference>
<name>A0A6V8NPE7_9ACTN</name>
<reference evidence="4 5" key="1">
    <citation type="journal article" date="2020" name="Front. Microbiol.">
        <title>Single-cell genomics of novel Actinobacteria with the Wood-Ljungdahl pathway discovered in a serpentinizing system.</title>
        <authorList>
            <person name="Merino N."/>
            <person name="Kawai M."/>
            <person name="Boyd E.S."/>
            <person name="Colman D.R."/>
            <person name="McGlynn S.E."/>
            <person name="Nealson K.H."/>
            <person name="Kurokawa K."/>
            <person name="Hongoh Y."/>
        </authorList>
    </citation>
    <scope>NUCLEOTIDE SEQUENCE [LARGE SCALE GENOMIC DNA]</scope>
    <source>
        <strain evidence="4 5">S06</strain>
    </source>
</reference>
<keyword evidence="3" id="KW-0732">Signal</keyword>
<dbReference type="PANTHER" id="PTHR43649">
    <property type="entry name" value="ARABINOSE-BINDING PROTEIN-RELATED"/>
    <property type="match status" value="1"/>
</dbReference>